<evidence type="ECO:0000313" key="2">
    <source>
        <dbReference type="EMBL" id="GFO39365.1"/>
    </source>
</evidence>
<evidence type="ECO:0000313" key="3">
    <source>
        <dbReference type="Proteomes" id="UP000735302"/>
    </source>
</evidence>
<feature type="compositionally biased region" description="Basic residues" evidence="1">
    <location>
        <begin position="79"/>
        <end position="103"/>
    </location>
</feature>
<dbReference type="AlphaFoldDB" id="A0AAV4D5I8"/>
<protein>
    <submittedName>
        <fullName evidence="2">Uncharacterized protein</fullName>
    </submittedName>
</protein>
<name>A0AAV4D5I8_9GAST</name>
<comment type="caution">
    <text evidence="2">The sequence shown here is derived from an EMBL/GenBank/DDBJ whole genome shotgun (WGS) entry which is preliminary data.</text>
</comment>
<reference evidence="2 3" key="1">
    <citation type="journal article" date="2021" name="Elife">
        <title>Chloroplast acquisition without the gene transfer in kleptoplastic sea slugs, Plakobranchus ocellatus.</title>
        <authorList>
            <person name="Maeda T."/>
            <person name="Takahashi S."/>
            <person name="Yoshida T."/>
            <person name="Shimamura S."/>
            <person name="Takaki Y."/>
            <person name="Nagai Y."/>
            <person name="Toyoda A."/>
            <person name="Suzuki Y."/>
            <person name="Arimoto A."/>
            <person name="Ishii H."/>
            <person name="Satoh N."/>
            <person name="Nishiyama T."/>
            <person name="Hasebe M."/>
            <person name="Maruyama T."/>
            <person name="Minagawa J."/>
            <person name="Obokata J."/>
            <person name="Shigenobu S."/>
        </authorList>
    </citation>
    <scope>NUCLEOTIDE SEQUENCE [LARGE SCALE GENOMIC DNA]</scope>
</reference>
<dbReference type="EMBL" id="BLXT01007492">
    <property type="protein sequence ID" value="GFO39365.1"/>
    <property type="molecule type" value="Genomic_DNA"/>
</dbReference>
<dbReference type="Proteomes" id="UP000735302">
    <property type="component" value="Unassembled WGS sequence"/>
</dbReference>
<accession>A0AAV4D5I8</accession>
<organism evidence="2 3">
    <name type="scientific">Plakobranchus ocellatus</name>
    <dbReference type="NCBI Taxonomy" id="259542"/>
    <lineage>
        <taxon>Eukaryota</taxon>
        <taxon>Metazoa</taxon>
        <taxon>Spiralia</taxon>
        <taxon>Lophotrochozoa</taxon>
        <taxon>Mollusca</taxon>
        <taxon>Gastropoda</taxon>
        <taxon>Heterobranchia</taxon>
        <taxon>Euthyneura</taxon>
        <taxon>Panpulmonata</taxon>
        <taxon>Sacoglossa</taxon>
        <taxon>Placobranchoidea</taxon>
        <taxon>Plakobranchidae</taxon>
        <taxon>Plakobranchus</taxon>
    </lineage>
</organism>
<sequence>MHKPYKISNANICYINKESNHCPPPPSSMMRNLAKSLETLLSNNSNNTEIFQQAAVKPQEALNCSGCKEQLRYMATHNTCKRSKGQHKTQRQQRKRRNQQQSY</sequence>
<gene>
    <name evidence="2" type="ORF">PoB_006587000</name>
</gene>
<keyword evidence="3" id="KW-1185">Reference proteome</keyword>
<evidence type="ECO:0000256" key="1">
    <source>
        <dbReference type="SAM" id="MobiDB-lite"/>
    </source>
</evidence>
<feature type="region of interest" description="Disordered" evidence="1">
    <location>
        <begin position="78"/>
        <end position="103"/>
    </location>
</feature>
<proteinExistence type="predicted"/>